<evidence type="ECO:0000256" key="1">
    <source>
        <dbReference type="ARBA" id="ARBA00009995"/>
    </source>
</evidence>
<name>A0A8X7XSG4_POPTO</name>
<dbReference type="EMBL" id="JAAWWB010001631">
    <property type="protein sequence ID" value="KAG6735857.1"/>
    <property type="molecule type" value="Genomic_DNA"/>
</dbReference>
<accession>A0A8X7XSG4</accession>
<proteinExistence type="inferred from homology"/>
<comment type="caution">
    <text evidence="3">The sequence shown here is derived from an EMBL/GenBank/DDBJ whole genome shotgun (WGS) entry which is preliminary data.</text>
</comment>
<dbReference type="PANTHER" id="PTHR11926">
    <property type="entry name" value="GLUCOSYL/GLUCURONOSYL TRANSFERASES"/>
    <property type="match status" value="1"/>
</dbReference>
<protein>
    <submittedName>
        <fullName evidence="3">Uncharacterized protein</fullName>
    </submittedName>
</protein>
<dbReference type="Proteomes" id="UP000886885">
    <property type="component" value="Unassembled WGS sequence"/>
</dbReference>
<dbReference type="PANTHER" id="PTHR11926:SF1540">
    <property type="entry name" value="GLYCOSYLTRANSFERASE"/>
    <property type="match status" value="1"/>
</dbReference>
<evidence type="ECO:0000313" key="3">
    <source>
        <dbReference type="EMBL" id="KAG6735857.1"/>
    </source>
</evidence>
<dbReference type="CDD" id="cd03784">
    <property type="entry name" value="GT1_Gtf-like"/>
    <property type="match status" value="1"/>
</dbReference>
<dbReference type="GO" id="GO:0080043">
    <property type="term" value="F:quercetin 3-O-glucosyltransferase activity"/>
    <property type="evidence" value="ECO:0007669"/>
    <property type="project" value="TreeGrafter"/>
</dbReference>
<dbReference type="OrthoDB" id="5835829at2759"/>
<dbReference type="InterPro" id="IPR002213">
    <property type="entry name" value="UDP_glucos_trans"/>
</dbReference>
<dbReference type="SUPFAM" id="SSF53756">
    <property type="entry name" value="UDP-Glycosyltransferase/glycogen phosphorylase"/>
    <property type="match status" value="1"/>
</dbReference>
<gene>
    <name evidence="3" type="ORF">POTOM_061475</name>
</gene>
<organism evidence="3 4">
    <name type="scientific">Populus tomentosa</name>
    <name type="common">Chinese white poplar</name>
    <dbReference type="NCBI Taxonomy" id="118781"/>
    <lineage>
        <taxon>Eukaryota</taxon>
        <taxon>Viridiplantae</taxon>
        <taxon>Streptophyta</taxon>
        <taxon>Embryophyta</taxon>
        <taxon>Tracheophyta</taxon>
        <taxon>Spermatophyta</taxon>
        <taxon>Magnoliopsida</taxon>
        <taxon>eudicotyledons</taxon>
        <taxon>Gunneridae</taxon>
        <taxon>Pentapetalae</taxon>
        <taxon>rosids</taxon>
        <taxon>fabids</taxon>
        <taxon>Malpighiales</taxon>
        <taxon>Salicaceae</taxon>
        <taxon>Saliceae</taxon>
        <taxon>Populus</taxon>
    </lineage>
</organism>
<keyword evidence="4" id="KW-1185">Reference proteome</keyword>
<comment type="similarity">
    <text evidence="1">Belongs to the UDP-glycosyltransferase family.</text>
</comment>
<sequence length="352" mass="39222">MVKRIKVGIVVKGCELLGVVREVVGNNMEASLLSSSSISLQTISNGYDEGGIDHAESIKSYLDRFWKVGLQTLDNLVEKLSSSDCLVDCIIYDAFMPWGFDVAKKFGLVGAAFFTHIHYHVHRGLIKLPVTETQILVPGLPPPEPQDLPSFIYHTGTYPDFFDMLLDQFSNIDRADWVFCNSFYMLKREKNDVCMNWLNDRPKGSVVPVSFGSLVDLKAEQMEELAWGLKTSDCYFLRVVRASEESKLSKDFAEESSAKGLVVRWCSQLEVLAHEAVGCFVTLCGWNSSLEALSLGVLMVAMPQRTDQSTNAKYITDVWNMGVKAAVDAGNNRELHRRNIGGGERGGDQKKC</sequence>
<dbReference type="AlphaFoldDB" id="A0A8X7XSG4"/>
<dbReference type="GO" id="GO:0080044">
    <property type="term" value="F:quercetin 7-O-glucosyltransferase activity"/>
    <property type="evidence" value="ECO:0007669"/>
    <property type="project" value="TreeGrafter"/>
</dbReference>
<reference evidence="3" key="1">
    <citation type="journal article" date="2020" name="bioRxiv">
        <title>Hybrid origin of Populus tomentosa Carr. identified through genome sequencing and phylogenomic analysis.</title>
        <authorList>
            <person name="An X."/>
            <person name="Gao K."/>
            <person name="Chen Z."/>
            <person name="Li J."/>
            <person name="Yang X."/>
            <person name="Yang X."/>
            <person name="Zhou J."/>
            <person name="Guo T."/>
            <person name="Zhao T."/>
            <person name="Huang S."/>
            <person name="Miao D."/>
            <person name="Khan W.U."/>
            <person name="Rao P."/>
            <person name="Ye M."/>
            <person name="Lei B."/>
            <person name="Liao W."/>
            <person name="Wang J."/>
            <person name="Ji L."/>
            <person name="Li Y."/>
            <person name="Guo B."/>
            <person name="Mustafa N.S."/>
            <person name="Li S."/>
            <person name="Yun Q."/>
            <person name="Keller S.R."/>
            <person name="Mao J."/>
            <person name="Zhang R."/>
            <person name="Strauss S.H."/>
        </authorList>
    </citation>
    <scope>NUCLEOTIDE SEQUENCE</scope>
    <source>
        <strain evidence="3">GM15</strain>
        <tissue evidence="3">Leaf</tissue>
    </source>
</reference>
<dbReference type="Gene3D" id="3.40.50.2000">
    <property type="entry name" value="Glycogen Phosphorylase B"/>
    <property type="match status" value="2"/>
</dbReference>
<dbReference type="Pfam" id="PF00201">
    <property type="entry name" value="UDPGT"/>
    <property type="match status" value="1"/>
</dbReference>
<evidence type="ECO:0000256" key="2">
    <source>
        <dbReference type="ARBA" id="ARBA00022679"/>
    </source>
</evidence>
<keyword evidence="2" id="KW-0808">Transferase</keyword>
<evidence type="ECO:0000313" key="4">
    <source>
        <dbReference type="Proteomes" id="UP000886885"/>
    </source>
</evidence>